<evidence type="ECO:0000256" key="2">
    <source>
        <dbReference type="ARBA" id="ARBA00022475"/>
    </source>
</evidence>
<feature type="transmembrane region" description="Helical" evidence="10">
    <location>
        <begin position="285"/>
        <end position="306"/>
    </location>
</feature>
<evidence type="ECO:0000256" key="3">
    <source>
        <dbReference type="ARBA" id="ARBA00022606"/>
    </source>
</evidence>
<dbReference type="RefSeq" id="XP_025424598.1">
    <property type="nucleotide sequence ID" value="XM_025568813.1"/>
</dbReference>
<dbReference type="OrthoDB" id="6597368at2759"/>
<feature type="transmembrane region" description="Helical" evidence="10">
    <location>
        <begin position="318"/>
        <end position="336"/>
    </location>
</feature>
<dbReference type="Proteomes" id="UP000694846">
    <property type="component" value="Unplaced"/>
</dbReference>
<gene>
    <name evidence="11" type="primary">Or67a</name>
    <name evidence="13" type="synonym">LOC112693646</name>
    <name evidence="11" type="ORF">g.71897</name>
</gene>
<name>A0A2S2QZ34_9HEMI</name>
<keyword evidence="6 10" id="KW-1133">Transmembrane helix</keyword>
<feature type="transmembrane region" description="Helical" evidence="10">
    <location>
        <begin position="38"/>
        <end position="58"/>
    </location>
</feature>
<keyword evidence="4 10" id="KW-0812">Transmembrane</keyword>
<evidence type="ECO:0000256" key="5">
    <source>
        <dbReference type="ARBA" id="ARBA00022725"/>
    </source>
</evidence>
<evidence type="ECO:0000256" key="4">
    <source>
        <dbReference type="ARBA" id="ARBA00022692"/>
    </source>
</evidence>
<evidence type="ECO:0000313" key="13">
    <source>
        <dbReference type="RefSeq" id="XP_025424598.1"/>
    </source>
</evidence>
<keyword evidence="7 10" id="KW-0472">Membrane</keyword>
<evidence type="ECO:0000256" key="7">
    <source>
        <dbReference type="ARBA" id="ARBA00023136"/>
    </source>
</evidence>
<proteinExistence type="inferred from homology"/>
<dbReference type="PANTHER" id="PTHR21137">
    <property type="entry name" value="ODORANT RECEPTOR"/>
    <property type="match status" value="1"/>
</dbReference>
<evidence type="ECO:0000313" key="12">
    <source>
        <dbReference type="Proteomes" id="UP000694846"/>
    </source>
</evidence>
<dbReference type="GO" id="GO:0005886">
    <property type="term" value="C:plasma membrane"/>
    <property type="evidence" value="ECO:0007669"/>
    <property type="project" value="UniProtKB-SubCell"/>
</dbReference>
<keyword evidence="2" id="KW-1003">Cell membrane</keyword>
<evidence type="ECO:0000256" key="1">
    <source>
        <dbReference type="ARBA" id="ARBA00004651"/>
    </source>
</evidence>
<feature type="transmembrane region" description="Helical" evidence="10">
    <location>
        <begin position="78"/>
        <end position="96"/>
    </location>
</feature>
<dbReference type="AlphaFoldDB" id="A0A2S2QZ34"/>
<protein>
    <recommendedName>
        <fullName evidence="10">Odorant receptor</fullName>
    </recommendedName>
</protein>
<evidence type="ECO:0000256" key="8">
    <source>
        <dbReference type="ARBA" id="ARBA00023170"/>
    </source>
</evidence>
<dbReference type="Pfam" id="PF02949">
    <property type="entry name" value="7tm_6"/>
    <property type="match status" value="1"/>
</dbReference>
<dbReference type="GO" id="GO:0004984">
    <property type="term" value="F:olfactory receptor activity"/>
    <property type="evidence" value="ECO:0007669"/>
    <property type="project" value="InterPro"/>
</dbReference>
<reference evidence="11" key="1">
    <citation type="submission" date="2018-04" db="EMBL/GenBank/DDBJ databases">
        <title>Transcriptome assembly of Sipha flava.</title>
        <authorList>
            <person name="Scully E.D."/>
            <person name="Geib S.M."/>
            <person name="Palmer N.A."/>
            <person name="Koch K."/>
            <person name="Bradshaw J."/>
            <person name="Heng-Moss T."/>
            <person name="Sarath G."/>
        </authorList>
    </citation>
    <scope>NUCLEOTIDE SEQUENCE</scope>
</reference>
<comment type="caution">
    <text evidence="10">Lacks conserved residue(s) required for the propagation of feature annotation.</text>
</comment>
<organism evidence="11">
    <name type="scientific">Sipha flava</name>
    <name type="common">yellow sugarcane aphid</name>
    <dbReference type="NCBI Taxonomy" id="143950"/>
    <lineage>
        <taxon>Eukaryota</taxon>
        <taxon>Metazoa</taxon>
        <taxon>Ecdysozoa</taxon>
        <taxon>Arthropoda</taxon>
        <taxon>Hexapoda</taxon>
        <taxon>Insecta</taxon>
        <taxon>Pterygota</taxon>
        <taxon>Neoptera</taxon>
        <taxon>Paraneoptera</taxon>
        <taxon>Hemiptera</taxon>
        <taxon>Sternorrhyncha</taxon>
        <taxon>Aphidomorpha</taxon>
        <taxon>Aphidoidea</taxon>
        <taxon>Aphididae</taxon>
        <taxon>Sipha</taxon>
    </lineage>
</organism>
<feature type="transmembrane region" description="Helical" evidence="10">
    <location>
        <begin position="202"/>
        <end position="221"/>
    </location>
</feature>
<accession>A0A2S2QZ34</accession>
<keyword evidence="9 10" id="KW-0807">Transducer</keyword>
<dbReference type="GO" id="GO:0007165">
    <property type="term" value="P:signal transduction"/>
    <property type="evidence" value="ECO:0007669"/>
    <property type="project" value="UniProtKB-KW"/>
</dbReference>
<evidence type="ECO:0000256" key="6">
    <source>
        <dbReference type="ARBA" id="ARBA00022989"/>
    </source>
</evidence>
<dbReference type="EMBL" id="GGMS01013808">
    <property type="protein sequence ID" value="MBY83011.1"/>
    <property type="molecule type" value="Transcribed_RNA"/>
</dbReference>
<evidence type="ECO:0000256" key="9">
    <source>
        <dbReference type="ARBA" id="ARBA00023224"/>
    </source>
</evidence>
<dbReference type="PANTHER" id="PTHR21137:SF35">
    <property type="entry name" value="ODORANT RECEPTOR 19A-RELATED"/>
    <property type="match status" value="1"/>
</dbReference>
<comment type="subcellular location">
    <subcellularLocation>
        <location evidence="1 10">Cell membrane</location>
        <topology evidence="1 10">Multi-pass membrane protein</topology>
    </subcellularLocation>
</comment>
<keyword evidence="12" id="KW-1185">Reference proteome</keyword>
<keyword evidence="3 10" id="KW-0716">Sensory transduction</keyword>
<feature type="transmembrane region" description="Helical" evidence="10">
    <location>
        <begin position="139"/>
        <end position="158"/>
    </location>
</feature>
<sequence>MDKTGGERRYAIDMKLFKFTGFYHMVNPNGRKLFNRNVYNVVHVTLVVVTSAITALGTPGVLFRTDRSIENSFKDMPSLFFVACITVGNLKIIAIVRHADELWSLFDVADVSFLSSSQCRAQDRKLVDCGSRYRKIFPWYSFLFLMTGFSWITMPIIVNRHYAAAEHVPKFNVVNLRYPVSAETYNAFYGALYVMESVMCGYGAIGLVVFDLFLIAILQVVSIQYEIISSAFEKLRFGADDGTNGDKLEDLGNDTEDDFRSIILDSQKLYKKLEIIYRISRPITLIYMVGDAVGMITMPYSIVLCYFKHGSSIFNTDVLTFVWTLSVAYIQSYIYCSLFQGITEKKEAVSFGLYCCDWTRLNVRTKKLVLLAMQVNSSNNLKMKATPAKFVDLPMLSVIARTSYNITSVLINKNIDKIRQSQW</sequence>
<keyword evidence="5 10" id="KW-0552">Olfaction</keyword>
<dbReference type="InterPro" id="IPR004117">
    <property type="entry name" value="7tm6_olfct_rcpt"/>
</dbReference>
<evidence type="ECO:0000256" key="10">
    <source>
        <dbReference type="RuleBase" id="RU351113"/>
    </source>
</evidence>
<evidence type="ECO:0000313" key="11">
    <source>
        <dbReference type="EMBL" id="MBY83011.1"/>
    </source>
</evidence>
<keyword evidence="8 10" id="KW-0675">Receptor</keyword>
<reference evidence="13" key="2">
    <citation type="submission" date="2025-04" db="UniProtKB">
        <authorList>
            <consortium name="RefSeq"/>
        </authorList>
    </citation>
    <scope>IDENTIFICATION</scope>
    <source>
        <tissue evidence="13">Whole body</tissue>
    </source>
</reference>
<dbReference type="GO" id="GO:0005549">
    <property type="term" value="F:odorant binding"/>
    <property type="evidence" value="ECO:0007669"/>
    <property type="project" value="InterPro"/>
</dbReference>
<comment type="similarity">
    <text evidence="10">Belongs to the insect chemoreceptor superfamily. Heteromeric odorant receptor channel (TC 1.A.69) family.</text>
</comment>